<name>A0ABS5YTM3_9ACTN</name>
<protein>
    <recommendedName>
        <fullName evidence="5">DUF4179 domain-containing protein</fullName>
    </recommendedName>
</protein>
<organism evidence="3 4">
    <name type="scientific">Paractinoplanes bogorensis</name>
    <dbReference type="NCBI Taxonomy" id="1610840"/>
    <lineage>
        <taxon>Bacteria</taxon>
        <taxon>Bacillati</taxon>
        <taxon>Actinomycetota</taxon>
        <taxon>Actinomycetes</taxon>
        <taxon>Micromonosporales</taxon>
        <taxon>Micromonosporaceae</taxon>
        <taxon>Paractinoplanes</taxon>
    </lineage>
</organism>
<reference evidence="3 4" key="1">
    <citation type="submission" date="2021-06" db="EMBL/GenBank/DDBJ databases">
        <title>Actinoplanes lichenicola sp. nov., and Actinoplanes ovalisporus sp. nov., isolated from lichen in Thailand.</title>
        <authorList>
            <person name="Saeng-In P."/>
            <person name="Kanchanasin P."/>
            <person name="Yuki M."/>
            <person name="Kudo T."/>
            <person name="Ohkuma M."/>
            <person name="Phongsopitanun W."/>
            <person name="Tanasupawat S."/>
        </authorList>
    </citation>
    <scope>NUCLEOTIDE SEQUENCE [LARGE SCALE GENOMIC DNA]</scope>
    <source>
        <strain evidence="3 4">NBRC 110975</strain>
    </source>
</reference>
<accession>A0ABS5YTM3</accession>
<dbReference type="RefSeq" id="WP_215790675.1">
    <property type="nucleotide sequence ID" value="NZ_JAHKKG010000007.1"/>
</dbReference>
<keyword evidence="2" id="KW-0472">Membrane</keyword>
<evidence type="ECO:0000256" key="1">
    <source>
        <dbReference type="SAM" id="MobiDB-lite"/>
    </source>
</evidence>
<keyword evidence="2" id="KW-0812">Transmembrane</keyword>
<keyword evidence="4" id="KW-1185">Reference proteome</keyword>
<sequence>MNTETVLKDALADEADALGALDNPWPGFERRERKHRRNRRLRVAGVAAVLAAAIGVQAGVLPLPAFVPGIAVAGFDPVLGDDPVRGSLAGDKAFLDGMRREIKDIEDPGETWRVADRKKIKFVFASDFGDQRLVLALVPLRFGFLEDRALVWYSGDAGAAPEAMMEGSREDGGTVVSTYSNRSSDRRGVLAVVAPTDTHISMREGVRYTPEGRLEWGPERADADGGLMIGSMSATPIPPTTRIVVTRGADVLYEGGAGGGWSGNTGTNPQEVPSSLITQALAGREFDHETMRRWVESAIQDARLTTEGTTVRVRWVGTVNGQPSAMFTLQPRGGGVLAYAFHGAADSYRQDLRLLLPAQGAAERPIAWRMRAEGKDDRTDQVVVTAPDAATRVTLTVGGGAPVNVTPGATTTVPPYAEAHVTAYGENGVELGTTPVPPFETDSGGPPGDTPRTRVVG</sequence>
<evidence type="ECO:0000313" key="4">
    <source>
        <dbReference type="Proteomes" id="UP001519654"/>
    </source>
</evidence>
<dbReference type="Proteomes" id="UP001519654">
    <property type="component" value="Unassembled WGS sequence"/>
</dbReference>
<keyword evidence="2" id="KW-1133">Transmembrane helix</keyword>
<gene>
    <name evidence="3" type="ORF">KOI35_25175</name>
</gene>
<comment type="caution">
    <text evidence="3">The sequence shown here is derived from an EMBL/GenBank/DDBJ whole genome shotgun (WGS) entry which is preliminary data.</text>
</comment>
<proteinExistence type="predicted"/>
<evidence type="ECO:0008006" key="5">
    <source>
        <dbReference type="Google" id="ProtNLM"/>
    </source>
</evidence>
<evidence type="ECO:0000313" key="3">
    <source>
        <dbReference type="EMBL" id="MBU2666807.1"/>
    </source>
</evidence>
<feature type="region of interest" description="Disordered" evidence="1">
    <location>
        <begin position="430"/>
        <end position="457"/>
    </location>
</feature>
<evidence type="ECO:0000256" key="2">
    <source>
        <dbReference type="SAM" id="Phobius"/>
    </source>
</evidence>
<feature type="transmembrane region" description="Helical" evidence="2">
    <location>
        <begin position="41"/>
        <end position="61"/>
    </location>
</feature>
<dbReference type="EMBL" id="JAHKKG010000007">
    <property type="protein sequence ID" value="MBU2666807.1"/>
    <property type="molecule type" value="Genomic_DNA"/>
</dbReference>